<organism evidence="2 3">
    <name type="scientific">Arthrobacter gyeryongensis</name>
    <dbReference type="NCBI Taxonomy" id="1650592"/>
    <lineage>
        <taxon>Bacteria</taxon>
        <taxon>Bacillati</taxon>
        <taxon>Actinomycetota</taxon>
        <taxon>Actinomycetes</taxon>
        <taxon>Micrococcales</taxon>
        <taxon>Micrococcaceae</taxon>
        <taxon>Arthrobacter</taxon>
    </lineage>
</organism>
<dbReference type="RefSeq" id="WP_345447768.1">
    <property type="nucleotide sequence ID" value="NZ_BAABKK010000004.1"/>
</dbReference>
<sequence>MNIYMNLSVVVRPTDPDNPVVSDAWATLVLGIVYFVLVVVALASLMASKWIPAPVKVAIAVAIFVVPFAASVAWIVYSQAGQRRL</sequence>
<dbReference type="EMBL" id="BAABKK010000004">
    <property type="protein sequence ID" value="GAA5189759.1"/>
    <property type="molecule type" value="Genomic_DNA"/>
</dbReference>
<proteinExistence type="predicted"/>
<evidence type="ECO:0000313" key="3">
    <source>
        <dbReference type="Proteomes" id="UP001500200"/>
    </source>
</evidence>
<keyword evidence="1" id="KW-1133">Transmembrane helix</keyword>
<evidence type="ECO:0008006" key="4">
    <source>
        <dbReference type="Google" id="ProtNLM"/>
    </source>
</evidence>
<evidence type="ECO:0000256" key="1">
    <source>
        <dbReference type="SAM" id="Phobius"/>
    </source>
</evidence>
<feature type="transmembrane region" description="Helical" evidence="1">
    <location>
        <begin position="24"/>
        <end position="45"/>
    </location>
</feature>
<gene>
    <name evidence="2" type="ORF">GCM10023346_05190</name>
</gene>
<dbReference type="Proteomes" id="UP001500200">
    <property type="component" value="Unassembled WGS sequence"/>
</dbReference>
<comment type="caution">
    <text evidence="2">The sequence shown here is derived from an EMBL/GenBank/DDBJ whole genome shotgun (WGS) entry which is preliminary data.</text>
</comment>
<keyword evidence="1" id="KW-0812">Transmembrane</keyword>
<keyword evidence="1" id="KW-0472">Membrane</keyword>
<keyword evidence="3" id="KW-1185">Reference proteome</keyword>
<reference evidence="3" key="1">
    <citation type="journal article" date="2019" name="Int. J. Syst. Evol. Microbiol.">
        <title>The Global Catalogue of Microorganisms (GCM) 10K type strain sequencing project: providing services to taxonomists for standard genome sequencing and annotation.</title>
        <authorList>
            <consortium name="The Broad Institute Genomics Platform"/>
            <consortium name="The Broad Institute Genome Sequencing Center for Infectious Disease"/>
            <person name="Wu L."/>
            <person name="Ma J."/>
        </authorList>
    </citation>
    <scope>NUCLEOTIDE SEQUENCE [LARGE SCALE GENOMIC DNA]</scope>
    <source>
        <strain evidence="3">JCM 18514</strain>
    </source>
</reference>
<name>A0ABP9S0D4_9MICC</name>
<accession>A0ABP9S0D4</accession>
<feature type="transmembrane region" description="Helical" evidence="1">
    <location>
        <begin position="57"/>
        <end position="77"/>
    </location>
</feature>
<protein>
    <recommendedName>
        <fullName evidence="4">Cardiolipin synthase N-terminal domain-containing protein</fullName>
    </recommendedName>
</protein>
<evidence type="ECO:0000313" key="2">
    <source>
        <dbReference type="EMBL" id="GAA5189759.1"/>
    </source>
</evidence>